<accession>A0A6I9PV64</accession>
<dbReference type="GO" id="GO:0030983">
    <property type="term" value="F:mismatched DNA binding"/>
    <property type="evidence" value="ECO:0007669"/>
    <property type="project" value="InterPro"/>
</dbReference>
<gene>
    <name evidence="5" type="primary">LOC104964225</name>
</gene>
<dbReference type="SUPFAM" id="SSF55271">
    <property type="entry name" value="DNA repair protein MutS, domain I"/>
    <property type="match status" value="1"/>
</dbReference>
<dbReference type="GO" id="GO:0016447">
    <property type="term" value="P:somatic recombination of immunoglobulin gene segments"/>
    <property type="evidence" value="ECO:0007669"/>
    <property type="project" value="TreeGrafter"/>
</dbReference>
<dbReference type="InterPro" id="IPR036678">
    <property type="entry name" value="MutS_con_dom_sf"/>
</dbReference>
<dbReference type="GO" id="GO:0140664">
    <property type="term" value="F:ATP-dependent DNA damage sensor activity"/>
    <property type="evidence" value="ECO:0007669"/>
    <property type="project" value="InterPro"/>
</dbReference>
<dbReference type="InterPro" id="IPR045076">
    <property type="entry name" value="MutS"/>
</dbReference>
<dbReference type="InterPro" id="IPR007860">
    <property type="entry name" value="DNA_mmatch_repair_MutS_con_dom"/>
</dbReference>
<protein>
    <submittedName>
        <fullName evidence="5">DNA mismatch repair protein Msh3-like</fullName>
    </submittedName>
</protein>
<dbReference type="Gene3D" id="3.40.1170.10">
    <property type="entry name" value="DNA repair protein MutS, domain I"/>
    <property type="match status" value="1"/>
</dbReference>
<dbReference type="AlphaFoldDB" id="A0A6I9PV64"/>
<dbReference type="InterPro" id="IPR016151">
    <property type="entry name" value="DNA_mismatch_repair_MutS_N"/>
</dbReference>
<keyword evidence="1" id="KW-0227">DNA damage</keyword>
<dbReference type="GO" id="GO:0006312">
    <property type="term" value="P:mitotic recombination"/>
    <property type="evidence" value="ECO:0007669"/>
    <property type="project" value="TreeGrafter"/>
</dbReference>
<feature type="domain" description="DNA mismatch repair protein MutS connector" evidence="3">
    <location>
        <begin position="123"/>
        <end position="268"/>
    </location>
</feature>
<sequence>MTGKTAPNIDSGVIAVPPIAAKELNIFCHLDHNFMTCSIPTHRLFVHVRRLVSHGHKVGVVKQTETSAIKASGANKSALFARQLSALYTKSTLVGEDVNPVGSLGAVDGGVSGDVVSDPLDSFLLCISESWDKVKKQLTVGLVAVQPSTGDVLLDCFPDDASRSELEGRVLKINPVEILVPSDLSEQTHRLLQSIAAASAQADDRVRVEKRDSAQFEFTSAMNTATEFYCHAQEKGSRSLSSVASLESQVICCLGPLIQYLQEFNLERVLKSE</sequence>
<dbReference type="Pfam" id="PF05188">
    <property type="entry name" value="MutS_II"/>
    <property type="match status" value="1"/>
</dbReference>
<dbReference type="GO" id="GO:0005524">
    <property type="term" value="F:ATP binding"/>
    <property type="evidence" value="ECO:0007669"/>
    <property type="project" value="InterPro"/>
</dbReference>
<dbReference type="GO" id="GO:0006298">
    <property type="term" value="P:mismatch repair"/>
    <property type="evidence" value="ECO:0007669"/>
    <property type="project" value="InterPro"/>
</dbReference>
<evidence type="ECO:0000259" key="3">
    <source>
        <dbReference type="Pfam" id="PF05188"/>
    </source>
</evidence>
<dbReference type="GeneID" id="104964225"/>
<proteinExistence type="predicted"/>
<dbReference type="PANTHER" id="PTHR11361:SF122">
    <property type="entry name" value="DNA MISMATCH REPAIR PROTEIN MSH3"/>
    <property type="match status" value="1"/>
</dbReference>
<feature type="domain" description="DNA mismatch repair protein MutS-like N-terminal" evidence="2">
    <location>
        <begin position="20"/>
        <end position="95"/>
    </location>
</feature>
<evidence type="ECO:0000313" key="5">
    <source>
        <dbReference type="RefSeq" id="XP_010791268.1"/>
    </source>
</evidence>
<dbReference type="Gene3D" id="3.30.420.110">
    <property type="entry name" value="MutS, connector domain"/>
    <property type="match status" value="1"/>
</dbReference>
<dbReference type="SUPFAM" id="SSF53150">
    <property type="entry name" value="DNA repair protein MutS, domain II"/>
    <property type="match status" value="1"/>
</dbReference>
<keyword evidence="1" id="KW-0234">DNA repair</keyword>
<dbReference type="KEGG" id="ncc:104964225"/>
<evidence type="ECO:0000259" key="2">
    <source>
        <dbReference type="Pfam" id="PF01624"/>
    </source>
</evidence>
<name>A0A6I9PV64_9TELE</name>
<dbReference type="OrthoDB" id="121051at2759"/>
<organism evidence="4 5">
    <name type="scientific">Notothenia coriiceps</name>
    <name type="common">black rockcod</name>
    <dbReference type="NCBI Taxonomy" id="8208"/>
    <lineage>
        <taxon>Eukaryota</taxon>
        <taxon>Metazoa</taxon>
        <taxon>Chordata</taxon>
        <taxon>Craniata</taxon>
        <taxon>Vertebrata</taxon>
        <taxon>Euteleostomi</taxon>
        <taxon>Actinopterygii</taxon>
        <taxon>Neopterygii</taxon>
        <taxon>Teleostei</taxon>
        <taxon>Neoteleostei</taxon>
        <taxon>Acanthomorphata</taxon>
        <taxon>Eupercaria</taxon>
        <taxon>Perciformes</taxon>
        <taxon>Notothenioidei</taxon>
        <taxon>Nototheniidae</taxon>
        <taxon>Notothenia</taxon>
    </lineage>
</organism>
<reference evidence="5" key="1">
    <citation type="submission" date="2025-08" db="UniProtKB">
        <authorList>
            <consortium name="RefSeq"/>
        </authorList>
    </citation>
    <scope>IDENTIFICATION</scope>
    <source>
        <tissue evidence="5">Muscle</tissue>
    </source>
</reference>
<keyword evidence="4" id="KW-1185">Reference proteome</keyword>
<dbReference type="InterPro" id="IPR007695">
    <property type="entry name" value="DNA_mismatch_repair_MutS-lik_N"/>
</dbReference>
<dbReference type="Proteomes" id="UP000504611">
    <property type="component" value="Unplaced"/>
</dbReference>
<dbReference type="RefSeq" id="XP_010791268.1">
    <property type="nucleotide sequence ID" value="XM_010792966.1"/>
</dbReference>
<evidence type="ECO:0000256" key="1">
    <source>
        <dbReference type="ARBA" id="ARBA00023204"/>
    </source>
</evidence>
<feature type="non-terminal residue" evidence="5">
    <location>
        <position position="273"/>
    </location>
</feature>
<dbReference type="GO" id="GO:0005634">
    <property type="term" value="C:nucleus"/>
    <property type="evidence" value="ECO:0007669"/>
    <property type="project" value="TreeGrafter"/>
</dbReference>
<evidence type="ECO:0000313" key="4">
    <source>
        <dbReference type="Proteomes" id="UP000504611"/>
    </source>
</evidence>
<dbReference type="Pfam" id="PF01624">
    <property type="entry name" value="MutS_I"/>
    <property type="match status" value="1"/>
</dbReference>
<dbReference type="PANTHER" id="PTHR11361">
    <property type="entry name" value="DNA MISMATCH REPAIR PROTEIN MUTS FAMILY MEMBER"/>
    <property type="match status" value="1"/>
</dbReference>